<evidence type="ECO:0000313" key="2">
    <source>
        <dbReference type="Proteomes" id="UP001367508"/>
    </source>
</evidence>
<dbReference type="EMBL" id="JAYMYQ010000003">
    <property type="protein sequence ID" value="KAK7344972.1"/>
    <property type="molecule type" value="Genomic_DNA"/>
</dbReference>
<keyword evidence="2" id="KW-1185">Reference proteome</keyword>
<gene>
    <name evidence="1" type="ORF">VNO77_15282</name>
</gene>
<reference evidence="1 2" key="1">
    <citation type="submission" date="2024-01" db="EMBL/GenBank/DDBJ databases">
        <title>The genomes of 5 underutilized Papilionoideae crops provide insights into root nodulation and disease resistanc.</title>
        <authorList>
            <person name="Jiang F."/>
        </authorList>
    </citation>
    <scope>NUCLEOTIDE SEQUENCE [LARGE SCALE GENOMIC DNA]</scope>
    <source>
        <strain evidence="1">LVBAO_FW01</strain>
        <tissue evidence="1">Leaves</tissue>
    </source>
</reference>
<proteinExistence type="predicted"/>
<evidence type="ECO:0000313" key="1">
    <source>
        <dbReference type="EMBL" id="KAK7344972.1"/>
    </source>
</evidence>
<organism evidence="1 2">
    <name type="scientific">Canavalia gladiata</name>
    <name type="common">Sword bean</name>
    <name type="synonym">Dolichos gladiatus</name>
    <dbReference type="NCBI Taxonomy" id="3824"/>
    <lineage>
        <taxon>Eukaryota</taxon>
        <taxon>Viridiplantae</taxon>
        <taxon>Streptophyta</taxon>
        <taxon>Embryophyta</taxon>
        <taxon>Tracheophyta</taxon>
        <taxon>Spermatophyta</taxon>
        <taxon>Magnoliopsida</taxon>
        <taxon>eudicotyledons</taxon>
        <taxon>Gunneridae</taxon>
        <taxon>Pentapetalae</taxon>
        <taxon>rosids</taxon>
        <taxon>fabids</taxon>
        <taxon>Fabales</taxon>
        <taxon>Fabaceae</taxon>
        <taxon>Papilionoideae</taxon>
        <taxon>50 kb inversion clade</taxon>
        <taxon>NPAAA clade</taxon>
        <taxon>indigoferoid/millettioid clade</taxon>
        <taxon>Phaseoleae</taxon>
        <taxon>Canavalia</taxon>
    </lineage>
</organism>
<protein>
    <submittedName>
        <fullName evidence="1">Uncharacterized protein</fullName>
    </submittedName>
</protein>
<dbReference type="Proteomes" id="UP001367508">
    <property type="component" value="Unassembled WGS sequence"/>
</dbReference>
<comment type="caution">
    <text evidence="1">The sequence shown here is derived from an EMBL/GenBank/DDBJ whole genome shotgun (WGS) entry which is preliminary data.</text>
</comment>
<name>A0AAN9QRB0_CANGL</name>
<accession>A0AAN9QRB0</accession>
<dbReference type="AlphaFoldDB" id="A0AAN9QRB0"/>
<sequence length="70" mass="8207">MNRNLRPIGMGTETRIKHLRYLVFRDPWAEDSIHPISCLSLRAVFRSRSGPDSYSYYRYPFLSAGPRFSP</sequence>